<keyword evidence="2" id="KW-1185">Reference proteome</keyword>
<dbReference type="EnsemblPlants" id="AVESA.00010b.r2.2DG0392900.1">
    <property type="protein sequence ID" value="AVESA.00010b.r2.2DG0392900.1.CDS"/>
    <property type="gene ID" value="AVESA.00010b.r2.2DG0392900"/>
</dbReference>
<reference evidence="1" key="1">
    <citation type="submission" date="2021-05" db="EMBL/GenBank/DDBJ databases">
        <authorList>
            <person name="Scholz U."/>
            <person name="Mascher M."/>
            <person name="Fiebig A."/>
        </authorList>
    </citation>
    <scope>NUCLEOTIDE SEQUENCE [LARGE SCALE GENOMIC DNA]</scope>
</reference>
<proteinExistence type="predicted"/>
<protein>
    <submittedName>
        <fullName evidence="1">Uncharacterized protein</fullName>
    </submittedName>
</protein>
<dbReference type="Proteomes" id="UP001732700">
    <property type="component" value="Chromosome 2D"/>
</dbReference>
<accession>A0ACD5V960</accession>
<name>A0ACD5V960_AVESA</name>
<evidence type="ECO:0000313" key="1">
    <source>
        <dbReference type="EnsemblPlants" id="AVESA.00010b.r2.2DG0392900.1.CDS"/>
    </source>
</evidence>
<sequence>MTSSSSSQSRAAWPAAGGEVSSSSSSSPMAVAIFLSGFLLGLLALALAEGAALLWAVRALRRRGPRPPPTTPPELPGGRPYPAEKQGLLWMLEPGKVPKLSGSRDSPAGAKKDMKKNKRGIVEVFPIRMHAKIKGHSLVLSGPADGSHQITIELLDCTVVAVSSSDLPSRKWGKKFPIKLESKGSEICKGSSVCYLYAETSWEKESWSKALCLASSTDDQKLDFHAKLSEEFRSYISSLNAGYPCFLKHSALSAEDHEVRDKVVKSGGSTKVRLFLKKLSRKASTKAPQATRTSSISAQAERRTFGKTHSYQGSSLIDSPEEKSSSSSSSQDIMQPSIPSSDSTFGNRFSDPPDANIDEKCADEGTLCWNLLISRFFFDAKMSDDIRKAIKARIQRSLSNMRTASYIGEIKLTDLSLGELPPYLHRMRVPPKDLNEVWAFEFDFEYCSGIMLHTEARLEVREPELHKDIIKTTLVEDSNGSADSEILENLENYGNQFRSWQQLPSVVEDEDEADMLRRSKSTGWTSTYIPRWKNILHSITDHVSQVPFSLAIKITSVRGTMHIQIKPPPSDRIWYGFTSMPEIEWELESSIGDRKITNSHIASLISNRIKASLHQTLVLPNCESFPMSWMISEKDDWVPRKVAPFIWLNREPSEAASHNVEMGMLHPDDVATLKVGASQKASKSSPPGPPNDGEALKNTISFGGPNQVPITEASTSSHSSSSLPSETEPSDKLAMPLHRTTRQPEEYSSEDAASTSLHALAVVPVGKRSLFSSASPGEYDAKRKGGKRALVIGLGRRMGDKLEEKRRHIVEKIKENATKEQ</sequence>
<evidence type="ECO:0000313" key="2">
    <source>
        <dbReference type="Proteomes" id="UP001732700"/>
    </source>
</evidence>
<organism evidence="1 2">
    <name type="scientific">Avena sativa</name>
    <name type="common">Oat</name>
    <dbReference type="NCBI Taxonomy" id="4498"/>
    <lineage>
        <taxon>Eukaryota</taxon>
        <taxon>Viridiplantae</taxon>
        <taxon>Streptophyta</taxon>
        <taxon>Embryophyta</taxon>
        <taxon>Tracheophyta</taxon>
        <taxon>Spermatophyta</taxon>
        <taxon>Magnoliopsida</taxon>
        <taxon>Liliopsida</taxon>
        <taxon>Poales</taxon>
        <taxon>Poaceae</taxon>
        <taxon>BOP clade</taxon>
        <taxon>Pooideae</taxon>
        <taxon>Poodae</taxon>
        <taxon>Poeae</taxon>
        <taxon>Poeae Chloroplast Group 1 (Aveneae type)</taxon>
        <taxon>Aveninae</taxon>
        <taxon>Avena</taxon>
    </lineage>
</organism>
<reference evidence="1" key="2">
    <citation type="submission" date="2025-09" db="UniProtKB">
        <authorList>
            <consortium name="EnsemblPlants"/>
        </authorList>
    </citation>
    <scope>IDENTIFICATION</scope>
</reference>